<dbReference type="EC" id="1.6.5.2" evidence="3"/>
<dbReference type="InterPro" id="IPR010089">
    <property type="entry name" value="Flavoprotein_WrbA-like"/>
</dbReference>
<comment type="caution">
    <text evidence="3">The sequence shown here is derived from an EMBL/GenBank/DDBJ whole genome shotgun (WGS) entry which is preliminary data.</text>
</comment>
<dbReference type="PROSITE" id="PS50902">
    <property type="entry name" value="FLAVODOXIN_LIKE"/>
    <property type="match status" value="1"/>
</dbReference>
<reference evidence="3 4" key="1">
    <citation type="submission" date="2024-10" db="EMBL/GenBank/DDBJ databases">
        <title>The Natural Products Discovery Center: Release of the First 8490 Sequenced Strains for Exploring Actinobacteria Biosynthetic Diversity.</title>
        <authorList>
            <person name="Kalkreuter E."/>
            <person name="Kautsar S.A."/>
            <person name="Yang D."/>
            <person name="Bader C.D."/>
            <person name="Teijaro C.N."/>
            <person name="Fluegel L."/>
            <person name="Davis C.M."/>
            <person name="Simpson J.R."/>
            <person name="Lauterbach L."/>
            <person name="Steele A.D."/>
            <person name="Gui C."/>
            <person name="Meng S."/>
            <person name="Li G."/>
            <person name="Viehrig K."/>
            <person name="Ye F."/>
            <person name="Su P."/>
            <person name="Kiefer A.F."/>
            <person name="Nichols A."/>
            <person name="Cepeda A.J."/>
            <person name="Yan W."/>
            <person name="Fan B."/>
            <person name="Jiang Y."/>
            <person name="Adhikari A."/>
            <person name="Zheng C.-J."/>
            <person name="Schuster L."/>
            <person name="Cowan T.M."/>
            <person name="Smanski M.J."/>
            <person name="Chevrette M.G."/>
            <person name="De Carvalho L.P.S."/>
            <person name="Shen B."/>
        </authorList>
    </citation>
    <scope>NUCLEOTIDE SEQUENCE [LARGE SCALE GENOMIC DNA]</scope>
    <source>
        <strain evidence="3 4">NPDC049845</strain>
    </source>
</reference>
<protein>
    <submittedName>
        <fullName evidence="3">NAD(P)H:quinone oxidoreductase</fullName>
        <ecNumber evidence="3">1.6.5.2</ecNumber>
    </submittedName>
</protein>
<accession>A0ABW7ZJF4</accession>
<dbReference type="RefSeq" id="WP_396762411.1">
    <property type="nucleotide sequence ID" value="NZ_JBITLA010000003.1"/>
</dbReference>
<dbReference type="Gene3D" id="3.40.50.360">
    <property type="match status" value="1"/>
</dbReference>
<keyword evidence="4" id="KW-1185">Reference proteome</keyword>
<comment type="similarity">
    <text evidence="1">Belongs to the WrbA family.</text>
</comment>
<evidence type="ECO:0000313" key="3">
    <source>
        <dbReference type="EMBL" id="MFI7262989.1"/>
    </source>
</evidence>
<keyword evidence="3" id="KW-0560">Oxidoreductase</keyword>
<dbReference type="PANTHER" id="PTHR30546">
    <property type="entry name" value="FLAVODOXIN-RELATED PROTEIN WRBA-RELATED"/>
    <property type="match status" value="1"/>
</dbReference>
<dbReference type="InterPro" id="IPR029039">
    <property type="entry name" value="Flavoprotein-like_sf"/>
</dbReference>
<dbReference type="Proteomes" id="UP001612812">
    <property type="component" value="Unassembled WGS sequence"/>
</dbReference>
<dbReference type="EMBL" id="JBITLE010000003">
    <property type="protein sequence ID" value="MFI7262989.1"/>
    <property type="molecule type" value="Genomic_DNA"/>
</dbReference>
<name>A0ABW7ZJF4_9ACTN</name>
<dbReference type="InterPro" id="IPR008254">
    <property type="entry name" value="Flavodoxin/NO_synth"/>
</dbReference>
<dbReference type="SUPFAM" id="SSF52218">
    <property type="entry name" value="Flavoproteins"/>
    <property type="match status" value="1"/>
</dbReference>
<dbReference type="PANTHER" id="PTHR30546:SF23">
    <property type="entry name" value="FLAVOPROTEIN-LIKE PROTEIN YCP4-RELATED"/>
    <property type="match status" value="1"/>
</dbReference>
<sequence>MHEKVKISIVYYSATGNVAAIAREMAETVEKAGAEVRLRKVAELAPQAVIDATPAWAANAASTADIPVATADDLIWADGVIMGSPTRFGNISAQLKQFLDTLGGAWQQGLLADKVYSGFTSTGTLHGGQESTLLALSHTFHHFGGVVVAPGYTHPDKLVDGNPYGTAHHDAGGTAPLDDTTRAAARVQAERVVTFARAISAA</sequence>
<evidence type="ECO:0000256" key="1">
    <source>
        <dbReference type="ARBA" id="ARBA00006961"/>
    </source>
</evidence>
<dbReference type="NCBIfam" id="NF002999">
    <property type="entry name" value="PRK03767.1"/>
    <property type="match status" value="1"/>
</dbReference>
<dbReference type="NCBIfam" id="TIGR01755">
    <property type="entry name" value="flav_wrbA"/>
    <property type="match status" value="1"/>
</dbReference>
<evidence type="ECO:0000313" key="4">
    <source>
        <dbReference type="Proteomes" id="UP001612812"/>
    </source>
</evidence>
<proteinExistence type="inferred from homology"/>
<evidence type="ECO:0000259" key="2">
    <source>
        <dbReference type="PROSITE" id="PS50902"/>
    </source>
</evidence>
<dbReference type="GO" id="GO:0003955">
    <property type="term" value="F:NAD(P)H dehydrogenase (quinone) activity"/>
    <property type="evidence" value="ECO:0007669"/>
    <property type="project" value="UniProtKB-EC"/>
</dbReference>
<gene>
    <name evidence="3" type="primary">wrbA</name>
    <name evidence="3" type="ORF">ACIBP4_11875</name>
</gene>
<dbReference type="Pfam" id="PF03358">
    <property type="entry name" value="FMN_red"/>
    <property type="match status" value="1"/>
</dbReference>
<feature type="domain" description="Flavodoxin-like" evidence="2">
    <location>
        <begin position="7"/>
        <end position="188"/>
    </location>
</feature>
<organism evidence="3 4">
    <name type="scientific">Micromonospora maritima</name>
    <dbReference type="NCBI Taxonomy" id="986711"/>
    <lineage>
        <taxon>Bacteria</taxon>
        <taxon>Bacillati</taxon>
        <taxon>Actinomycetota</taxon>
        <taxon>Actinomycetes</taxon>
        <taxon>Micromonosporales</taxon>
        <taxon>Micromonosporaceae</taxon>
        <taxon>Micromonospora</taxon>
    </lineage>
</organism>
<dbReference type="InterPro" id="IPR005025">
    <property type="entry name" value="FMN_Rdtase-like_dom"/>
</dbReference>